<evidence type="ECO:0000256" key="2">
    <source>
        <dbReference type="ARBA" id="ARBA00022481"/>
    </source>
</evidence>
<dbReference type="PROSITE" id="PS00409">
    <property type="entry name" value="PROKAR_NTER_METHYL"/>
    <property type="match status" value="1"/>
</dbReference>
<dbReference type="Gene3D" id="3.30.700.10">
    <property type="entry name" value="Glycoprotein, Type 4 Pilin"/>
    <property type="match status" value="1"/>
</dbReference>
<dbReference type="GO" id="GO:0016020">
    <property type="term" value="C:membrane"/>
    <property type="evidence" value="ECO:0007669"/>
    <property type="project" value="UniProtKB-SubCell"/>
</dbReference>
<dbReference type="InterPro" id="IPR012902">
    <property type="entry name" value="N_methyl_site"/>
</dbReference>
<name>A0A6J4QXN9_9ACTN</name>
<evidence type="ECO:0000256" key="3">
    <source>
        <dbReference type="ARBA" id="ARBA00022692"/>
    </source>
</evidence>
<dbReference type="NCBIfam" id="TIGR02532">
    <property type="entry name" value="IV_pilin_GFxxxE"/>
    <property type="match status" value="1"/>
</dbReference>
<evidence type="ECO:0000256" key="6">
    <source>
        <dbReference type="SAM" id="Phobius"/>
    </source>
</evidence>
<keyword evidence="2" id="KW-0488">Methylation</keyword>
<dbReference type="PRINTS" id="PR00813">
    <property type="entry name" value="BCTERIALGSPG"/>
</dbReference>
<dbReference type="GO" id="GO:0015628">
    <property type="term" value="P:protein secretion by the type II secretion system"/>
    <property type="evidence" value="ECO:0007669"/>
    <property type="project" value="InterPro"/>
</dbReference>
<dbReference type="InterPro" id="IPR000983">
    <property type="entry name" value="Bac_GSPG_pilin"/>
</dbReference>
<reference evidence="7" key="1">
    <citation type="submission" date="2020-02" db="EMBL/GenBank/DDBJ databases">
        <authorList>
            <person name="Meier V. D."/>
        </authorList>
    </citation>
    <scope>NUCLEOTIDE SEQUENCE</scope>
    <source>
        <strain evidence="7">AVDCRST_MAG14</strain>
    </source>
</reference>
<evidence type="ECO:0000313" key="7">
    <source>
        <dbReference type="EMBL" id="CAA9450832.1"/>
    </source>
</evidence>
<dbReference type="SUPFAM" id="SSF54523">
    <property type="entry name" value="Pili subunits"/>
    <property type="match status" value="1"/>
</dbReference>
<gene>
    <name evidence="7" type="ORF">AVDCRST_MAG14-896</name>
</gene>
<protein>
    <recommendedName>
        <fullName evidence="8">Type IV pilin PilA</fullName>
    </recommendedName>
</protein>
<dbReference type="PANTHER" id="PTHR30093">
    <property type="entry name" value="GENERAL SECRETION PATHWAY PROTEIN G"/>
    <property type="match status" value="1"/>
</dbReference>
<comment type="subcellular location">
    <subcellularLocation>
        <location evidence="1">Membrane</location>
        <topology evidence="1">Single-pass membrane protein</topology>
    </subcellularLocation>
</comment>
<evidence type="ECO:0008006" key="8">
    <source>
        <dbReference type="Google" id="ProtNLM"/>
    </source>
</evidence>
<feature type="transmembrane region" description="Helical" evidence="6">
    <location>
        <begin position="20"/>
        <end position="45"/>
    </location>
</feature>
<evidence type="ECO:0000256" key="4">
    <source>
        <dbReference type="ARBA" id="ARBA00022989"/>
    </source>
</evidence>
<dbReference type="EMBL" id="CADCVG010000039">
    <property type="protein sequence ID" value="CAA9450832.1"/>
    <property type="molecule type" value="Genomic_DNA"/>
</dbReference>
<evidence type="ECO:0000256" key="1">
    <source>
        <dbReference type="ARBA" id="ARBA00004167"/>
    </source>
</evidence>
<dbReference type="InterPro" id="IPR045584">
    <property type="entry name" value="Pilin-like"/>
</dbReference>
<evidence type="ECO:0000256" key="5">
    <source>
        <dbReference type="ARBA" id="ARBA00023136"/>
    </source>
</evidence>
<dbReference type="GO" id="GO:0015627">
    <property type="term" value="C:type II protein secretion system complex"/>
    <property type="evidence" value="ECO:0007669"/>
    <property type="project" value="InterPro"/>
</dbReference>
<organism evidence="7">
    <name type="scientific">uncultured Rubrobacteraceae bacterium</name>
    <dbReference type="NCBI Taxonomy" id="349277"/>
    <lineage>
        <taxon>Bacteria</taxon>
        <taxon>Bacillati</taxon>
        <taxon>Actinomycetota</taxon>
        <taxon>Rubrobacteria</taxon>
        <taxon>Rubrobacterales</taxon>
        <taxon>Rubrobacteraceae</taxon>
        <taxon>environmental samples</taxon>
    </lineage>
</organism>
<keyword evidence="4 6" id="KW-1133">Transmembrane helix</keyword>
<keyword evidence="3 6" id="KW-0812">Transmembrane</keyword>
<dbReference type="AlphaFoldDB" id="A0A6J4QXN9"/>
<dbReference type="Pfam" id="PF07963">
    <property type="entry name" value="N_methyl"/>
    <property type="match status" value="1"/>
</dbReference>
<accession>A0A6J4QXN9</accession>
<keyword evidence="5 6" id="KW-0472">Membrane</keyword>
<proteinExistence type="predicted"/>
<dbReference type="PANTHER" id="PTHR30093:SF44">
    <property type="entry name" value="TYPE II SECRETION SYSTEM CORE PROTEIN G"/>
    <property type="match status" value="1"/>
</dbReference>
<sequence length="141" mass="15017">MLNWFARKLEQVHEKDNEKGFTLIELLVVVIIVGILAAIAIPAFLNQRARGNEAACRSDVRNGATAANSYAADQPNGLYTGMTATTLQSAPYNWRLSPQSSAPTATVANNGQSFTLQVTCAGAPNGTVPYQFDSTTGQVTP</sequence>